<evidence type="ECO:0008006" key="3">
    <source>
        <dbReference type="Google" id="ProtNLM"/>
    </source>
</evidence>
<reference evidence="1" key="1">
    <citation type="submission" date="2020-08" db="EMBL/GenBank/DDBJ databases">
        <title>Ramlibacter sp. USB13 16S ribosomal RNA gene genome sequencing and assembly.</title>
        <authorList>
            <person name="Kang M."/>
        </authorList>
    </citation>
    <scope>NUCLEOTIDE SEQUENCE</scope>
    <source>
        <strain evidence="1">USB13</strain>
    </source>
</reference>
<dbReference type="EMBL" id="JACORT010000006">
    <property type="protein sequence ID" value="MBC5784231.1"/>
    <property type="molecule type" value="Genomic_DNA"/>
</dbReference>
<proteinExistence type="predicted"/>
<evidence type="ECO:0000313" key="2">
    <source>
        <dbReference type="Proteomes" id="UP000608513"/>
    </source>
</evidence>
<sequence length="186" mass="19291">MNADERFQALIRQGLAASRDNRREAALDLYAQAGAVLPGSGIPHFLIGSEHASAGDLAAAEAAFATAVLLSPDFPLARYQLGLLQFSSQRAAMALVTWGPLLSLGPADSLGHFVRGFAALAEERLEESAQHFASGLACADANPAVASDIRQVLEAVHGLVSGKQGAPADEPTASHVLLAAYGRGLH</sequence>
<dbReference type="Proteomes" id="UP000608513">
    <property type="component" value="Unassembled WGS sequence"/>
</dbReference>
<dbReference type="SUPFAM" id="SSF48452">
    <property type="entry name" value="TPR-like"/>
    <property type="match status" value="1"/>
</dbReference>
<gene>
    <name evidence="1" type="ORF">H8N03_14865</name>
</gene>
<evidence type="ECO:0000313" key="1">
    <source>
        <dbReference type="EMBL" id="MBC5784231.1"/>
    </source>
</evidence>
<comment type="caution">
    <text evidence="1">The sequence shown here is derived from an EMBL/GenBank/DDBJ whole genome shotgun (WGS) entry which is preliminary data.</text>
</comment>
<protein>
    <recommendedName>
        <fullName evidence="3">Tetratricopeptide repeat protein</fullName>
    </recommendedName>
</protein>
<organism evidence="1 2">
    <name type="scientific">Ramlibacter cellulosilyticus</name>
    <dbReference type="NCBI Taxonomy" id="2764187"/>
    <lineage>
        <taxon>Bacteria</taxon>
        <taxon>Pseudomonadati</taxon>
        <taxon>Pseudomonadota</taxon>
        <taxon>Betaproteobacteria</taxon>
        <taxon>Burkholderiales</taxon>
        <taxon>Comamonadaceae</taxon>
        <taxon>Ramlibacter</taxon>
    </lineage>
</organism>
<dbReference type="Gene3D" id="1.25.40.10">
    <property type="entry name" value="Tetratricopeptide repeat domain"/>
    <property type="match status" value="1"/>
</dbReference>
<name>A0A923MSP0_9BURK</name>
<dbReference type="InterPro" id="IPR011990">
    <property type="entry name" value="TPR-like_helical_dom_sf"/>
</dbReference>
<dbReference type="AlphaFoldDB" id="A0A923MSP0"/>
<keyword evidence="2" id="KW-1185">Reference proteome</keyword>
<dbReference type="RefSeq" id="WP_187076982.1">
    <property type="nucleotide sequence ID" value="NZ_JACORT010000006.1"/>
</dbReference>
<accession>A0A923MSP0</accession>